<dbReference type="AlphaFoldDB" id="A0A4U9TX60"/>
<protein>
    <submittedName>
        <fullName evidence="1">Uncharacterized protein</fullName>
    </submittedName>
</protein>
<dbReference type="EMBL" id="CABEEZ010000033">
    <property type="protein sequence ID" value="VTR23769.1"/>
    <property type="molecule type" value="Genomic_DNA"/>
</dbReference>
<organism evidence="1">
    <name type="scientific">Serratia fonticola</name>
    <dbReference type="NCBI Taxonomy" id="47917"/>
    <lineage>
        <taxon>Bacteria</taxon>
        <taxon>Pseudomonadati</taxon>
        <taxon>Pseudomonadota</taxon>
        <taxon>Gammaproteobacteria</taxon>
        <taxon>Enterobacterales</taxon>
        <taxon>Yersiniaceae</taxon>
        <taxon>Serratia</taxon>
    </lineage>
</organism>
<accession>A0A4U9TX60</accession>
<name>A0A4U9TX60_SERFO</name>
<sequence>MACRSIWCGPLGDKLQPKVDAILELLAAELQID</sequence>
<gene>
    <name evidence="1" type="ORF">NCTC12965_01855</name>
</gene>
<evidence type="ECO:0000313" key="1">
    <source>
        <dbReference type="EMBL" id="VTR23769.1"/>
    </source>
</evidence>
<reference evidence="1" key="1">
    <citation type="submission" date="2019-05" db="EMBL/GenBank/DDBJ databases">
        <authorList>
            <consortium name="Pathogen Informatics"/>
        </authorList>
    </citation>
    <scope>NUCLEOTIDE SEQUENCE [LARGE SCALE GENOMIC DNA]</scope>
    <source>
        <strain evidence="1">NCTC12965</strain>
    </source>
</reference>
<proteinExistence type="predicted"/>